<keyword evidence="3" id="KW-1185">Reference proteome</keyword>
<accession>A0AA86TEN0</accession>
<gene>
    <name evidence="2" type="ORF">AYBTSS11_LOCUS27233</name>
</gene>
<dbReference type="Gramene" id="rna-AYBTSS11_LOCUS27233">
    <property type="protein sequence ID" value="CAJ1975136.1"/>
    <property type="gene ID" value="gene-AYBTSS11_LOCUS27233"/>
</dbReference>
<name>A0AA86TEN0_9FABA</name>
<feature type="region of interest" description="Disordered" evidence="1">
    <location>
        <begin position="46"/>
        <end position="75"/>
    </location>
</feature>
<sequence length="75" mass="8429">MLRGFYEKSDAWTLCVHGCEAPLETDMVGCRSERQFRYGGYQRKLGGGRQDAKAANSSGDNGFLTEDGYRLTERD</sequence>
<evidence type="ECO:0000313" key="3">
    <source>
        <dbReference type="Proteomes" id="UP001189624"/>
    </source>
</evidence>
<protein>
    <submittedName>
        <fullName evidence="2">Uncharacterized protein</fullName>
    </submittedName>
</protein>
<dbReference type="EMBL" id="OY731406">
    <property type="protein sequence ID" value="CAJ1975136.1"/>
    <property type="molecule type" value="Genomic_DNA"/>
</dbReference>
<dbReference type="AlphaFoldDB" id="A0AA86TEN0"/>
<evidence type="ECO:0000256" key="1">
    <source>
        <dbReference type="SAM" id="MobiDB-lite"/>
    </source>
</evidence>
<dbReference type="Proteomes" id="UP001189624">
    <property type="component" value="Chromosome 9"/>
</dbReference>
<reference evidence="2" key="1">
    <citation type="submission" date="2023-10" db="EMBL/GenBank/DDBJ databases">
        <authorList>
            <person name="Domelevo Entfellner J.-B."/>
        </authorList>
    </citation>
    <scope>NUCLEOTIDE SEQUENCE</scope>
</reference>
<proteinExistence type="predicted"/>
<organism evidence="2 3">
    <name type="scientific">Sphenostylis stenocarpa</name>
    <dbReference type="NCBI Taxonomy" id="92480"/>
    <lineage>
        <taxon>Eukaryota</taxon>
        <taxon>Viridiplantae</taxon>
        <taxon>Streptophyta</taxon>
        <taxon>Embryophyta</taxon>
        <taxon>Tracheophyta</taxon>
        <taxon>Spermatophyta</taxon>
        <taxon>Magnoliopsida</taxon>
        <taxon>eudicotyledons</taxon>
        <taxon>Gunneridae</taxon>
        <taxon>Pentapetalae</taxon>
        <taxon>rosids</taxon>
        <taxon>fabids</taxon>
        <taxon>Fabales</taxon>
        <taxon>Fabaceae</taxon>
        <taxon>Papilionoideae</taxon>
        <taxon>50 kb inversion clade</taxon>
        <taxon>NPAAA clade</taxon>
        <taxon>indigoferoid/millettioid clade</taxon>
        <taxon>Phaseoleae</taxon>
        <taxon>Sphenostylis</taxon>
    </lineage>
</organism>
<evidence type="ECO:0000313" key="2">
    <source>
        <dbReference type="EMBL" id="CAJ1975136.1"/>
    </source>
</evidence>